<organism evidence="2 3">
    <name type="scientific">Phocaeicola vulgatus</name>
    <name type="common">Bacteroides vulgatus</name>
    <dbReference type="NCBI Taxonomy" id="821"/>
    <lineage>
        <taxon>Bacteria</taxon>
        <taxon>Pseudomonadati</taxon>
        <taxon>Bacteroidota</taxon>
        <taxon>Bacteroidia</taxon>
        <taxon>Bacteroidales</taxon>
        <taxon>Bacteroidaceae</taxon>
        <taxon>Phocaeicola</taxon>
    </lineage>
</organism>
<comment type="caution">
    <text evidence="2">The sequence shown here is derived from an EMBL/GenBank/DDBJ whole genome shotgun (WGS) entry which is preliminary data.</text>
</comment>
<proteinExistence type="predicted"/>
<name>A0A662ZT06_PHOVU</name>
<feature type="domain" description="YhcG N-terminal" evidence="1">
    <location>
        <begin position="12"/>
        <end position="100"/>
    </location>
</feature>
<evidence type="ECO:0000313" key="3">
    <source>
        <dbReference type="Proteomes" id="UP000408523"/>
    </source>
</evidence>
<evidence type="ECO:0000259" key="1">
    <source>
        <dbReference type="Pfam" id="PF17761"/>
    </source>
</evidence>
<reference evidence="2 3" key="1">
    <citation type="journal article" date="2019" name="Nat. Commun.">
        <title>Gram positive-like bacteriocins with broad spectrum anti-Bacteroidales activity encoded on mobile elements of the human gut microbiota.</title>
        <authorList>
            <person name="Bechon N."/>
            <person name="Coyne M.J.Jr."/>
            <person name="Laclare-Mceneany V."/>
            <person name="Chatzidaki-Livanis M."/>
            <person name="Ghigo J.-M."/>
            <person name="Comstock L.E."/>
        </authorList>
    </citation>
    <scope>NUCLEOTIDE SEQUENCE [LARGE SCALE GENOMIC DNA]</scope>
    <source>
        <strain evidence="2 3">CL01T12C17</strain>
    </source>
</reference>
<gene>
    <name evidence="2" type="ORF">EH214_04334</name>
</gene>
<accession>A0A662ZT06</accession>
<sequence length="280" mass="32478">MDFESLVKHISTIQNTLQAQAAHAVNLALTSRNWLMGCYIVEFEQHGEDRAAYGEQLLKKLEQRLKTKGLNERRFREFRRLYLVYPQLKEPISQYIASQIQIRQSLTAEFTEPIRRLVTAESENGVWKLSTEHPQTETWMIPADRLFNRLSSTHLNTISGIENPVKRAFYEMETMRGCWSVKELERQIASLYYERSGLSKNKEALSALVQQQATLLQPKDVINTPVTLEFLGLNERALVTENDLEQSILDNLQRFLLELLCKGLHNISYANKFIMQSDLN</sequence>
<evidence type="ECO:0000313" key="2">
    <source>
        <dbReference type="EMBL" id="TSE46461.1"/>
    </source>
</evidence>
<dbReference type="EMBL" id="RWHZ01000130">
    <property type="protein sequence ID" value="TSE46461.1"/>
    <property type="molecule type" value="Genomic_DNA"/>
</dbReference>
<dbReference type="PANTHER" id="PTHR30547:SF5">
    <property type="entry name" value="NUCLEASE YHCG-RELATED"/>
    <property type="match status" value="1"/>
</dbReference>
<dbReference type="InterPro" id="IPR041527">
    <property type="entry name" value="YhcG_N"/>
</dbReference>
<dbReference type="Pfam" id="PF17761">
    <property type="entry name" value="DUF1016_N"/>
    <property type="match status" value="1"/>
</dbReference>
<dbReference type="InterPro" id="IPR053148">
    <property type="entry name" value="PD-DEXK-like_domain"/>
</dbReference>
<dbReference type="Proteomes" id="UP000408523">
    <property type="component" value="Unassembled WGS sequence"/>
</dbReference>
<dbReference type="PANTHER" id="PTHR30547">
    <property type="entry name" value="UNCHARACTERIZED PROTEIN YHCG-RELATED"/>
    <property type="match status" value="1"/>
</dbReference>
<protein>
    <recommendedName>
        <fullName evidence="1">YhcG N-terminal domain-containing protein</fullName>
    </recommendedName>
</protein>
<dbReference type="AlphaFoldDB" id="A0A662ZT06"/>